<comment type="caution">
    <text evidence="9">Lacks conserved residue(s) required for the propagation of feature annotation.</text>
</comment>
<accession>A0A1T3MVA8</accession>
<dbReference type="Gene3D" id="3.30.1360.200">
    <property type="match status" value="1"/>
</dbReference>
<dbReference type="Pfam" id="PF21760">
    <property type="entry name" value="SecD_1st"/>
    <property type="match status" value="1"/>
</dbReference>
<sequence length="964" mass="105883">MQGKGLITTIAIILGLICINELLPSFYANRIEKEAQALSGGNEVKYKKELEKLSKDTLNLGFTKLDYRSAKEKEMKLGLDLKGGINVLLEINQRDLVNDLTNYSTNPVLVEALNRTDAAQKFSTKTYIDNFFVQFDAVNKEKGTNVKLSNPEVFGTQKLSDQIKFNTPDDEVKKIISKKIDASVGSAFEVIRTRIDKLGVTQPNVQRVPGTGRILVEMPGIKDIDRVKKLLQTSARLQFWEVQTAGEVAPYFQQLTSVVMTKGDSIGVNKNINLINTLDMQNGARQNGVANVKLSDTATVNKLLNSAQAIKARPANLRFTKFMWAAKPESNTPDNLTLYAIRGTANNKAPLDGAVKDARVNYDQIGRIEIGMQMDSDGTKVWKTLTEKNIGRPIAVTLDDNVYTAPNVNTAIPNGQSVITGNFSQDEAKDLVDVLNSGKLPATAKIVQADVVGPSLGAESINAGVISFIIAFALIMVYIIFYYGMAGVYAVIAMIINLFYVFGIMDSIDATLTLPGIAGIVLSMAMAVDTNVIIYERTKEELFAGKGIREAYNDGFKHALSAIIDGHATTLLTAVVLYIFGTGPIQGFAVTLIIGILMTFFTSVLLSRVMIFSRLGKGKNISVWTSFSKNLFRNIWIDFIGKRKWSYIFSTVLMIICIASIVTKGFKFGVDFKGGRSYVVRFDKPVVASDIQEELAPLFKTKDGKNEAVDVKTFGNSNQLRITTDYKIDDVNTTIDSEIEHKLYDGLKKHLPANETFEAFKSSDVGHAGIVSSTKVGPTVADDIQVHGTLAVLAALAGIFIYILLRFRKWQFSLGAVAALFHDAVVILGVFSLFYTVAPFNMEINQDFIAAVLTVLGYSINDTVIVFDRIREYLRERKSISLAGLFDDSISSTLGRTFNTSFTTILVILAIFIFGGDNMKGFMFALLIGIGFGTYSSIFVASAIAYDCLKGRKKDAPPVHEINK</sequence>
<feature type="transmembrane region" description="Helical" evidence="9">
    <location>
        <begin position="645"/>
        <end position="663"/>
    </location>
</feature>
<proteinExistence type="inferred from homology"/>
<dbReference type="Gene3D" id="1.20.1640.10">
    <property type="entry name" value="Multidrug efflux transporter AcrB transmembrane domain"/>
    <property type="match status" value="2"/>
</dbReference>
<dbReference type="RefSeq" id="WP_078770799.1">
    <property type="nucleotide sequence ID" value="NZ_CBCSBR010000020.1"/>
</dbReference>
<dbReference type="FunFam" id="1.20.1640.10:FF:000004">
    <property type="entry name" value="Protein translocase subunit SecD"/>
    <property type="match status" value="1"/>
</dbReference>
<evidence type="ECO:0000259" key="12">
    <source>
        <dbReference type="Pfam" id="PF21760"/>
    </source>
</evidence>
<dbReference type="PRINTS" id="PR01755">
    <property type="entry name" value="SECFTRNLCASE"/>
</dbReference>
<protein>
    <recommendedName>
        <fullName evidence="9 10">Multifunctional fusion protein</fullName>
    </recommendedName>
    <domain>
        <recommendedName>
            <fullName evidence="9">Protein translocase subunit SecD</fullName>
        </recommendedName>
    </domain>
    <domain>
        <recommendedName>
            <fullName evidence="10">Protein-export membrane protein SecF</fullName>
        </recommendedName>
    </domain>
</protein>
<dbReference type="GO" id="GO:0065002">
    <property type="term" value="P:intracellular protein transmembrane transport"/>
    <property type="evidence" value="ECO:0007669"/>
    <property type="project" value="UniProtKB-UniRule"/>
</dbReference>
<dbReference type="EMBL" id="MAHX01000005">
    <property type="protein sequence ID" value="OPC68220.1"/>
    <property type="molecule type" value="Genomic_DNA"/>
</dbReference>
<feature type="domain" description="SecDF P1 head subdomain" evidence="13">
    <location>
        <begin position="354"/>
        <end position="442"/>
    </location>
</feature>
<dbReference type="Gene3D" id="3.30.70.3220">
    <property type="match status" value="1"/>
</dbReference>
<reference evidence="14 15" key="1">
    <citation type="submission" date="2016-06" db="EMBL/GenBank/DDBJ databases">
        <title>Revisiting the taxonomy of the Elizabethkingia Genus based on Whole-Genome Sequencing, Optical Mapping, and MALDI-TOF.</title>
        <authorList>
            <person name="Nicholson A.C."/>
        </authorList>
    </citation>
    <scope>NUCLEOTIDE SEQUENCE [LARGE SCALE GENOMIC DNA]</scope>
    <source>
        <strain evidence="14 15">G4070</strain>
    </source>
</reference>
<evidence type="ECO:0000256" key="10">
    <source>
        <dbReference type="HAMAP-Rule" id="MF_01464"/>
    </source>
</evidence>
<dbReference type="Pfam" id="PF02355">
    <property type="entry name" value="SecD_SecF_C"/>
    <property type="match status" value="2"/>
</dbReference>
<keyword evidence="15" id="KW-1185">Reference proteome</keyword>
<dbReference type="HAMAP" id="MF_01464_B">
    <property type="entry name" value="SecF_B"/>
    <property type="match status" value="1"/>
</dbReference>
<comment type="similarity">
    <text evidence="9">Belongs to the SecD/SecF family. SecD subfamily.</text>
</comment>
<evidence type="ECO:0000313" key="15">
    <source>
        <dbReference type="Proteomes" id="UP000190813"/>
    </source>
</evidence>
<keyword evidence="5 9" id="KW-0653">Protein transport</keyword>
<keyword evidence="6 9" id="KW-1133">Transmembrane helix</keyword>
<keyword evidence="7 9" id="KW-0811">Translocation</keyword>
<evidence type="ECO:0000256" key="4">
    <source>
        <dbReference type="ARBA" id="ARBA00022692"/>
    </source>
</evidence>
<dbReference type="PANTHER" id="PTHR30081">
    <property type="entry name" value="PROTEIN-EXPORT MEMBRANE PROTEIN SEC"/>
    <property type="match status" value="1"/>
</dbReference>
<name>A0A1T3MVA8_9FLAO</name>
<dbReference type="NCBIfam" id="TIGR00916">
    <property type="entry name" value="2A0604s01"/>
    <property type="match status" value="2"/>
</dbReference>
<evidence type="ECO:0000259" key="13">
    <source>
        <dbReference type="Pfam" id="PF22599"/>
    </source>
</evidence>
<comment type="caution">
    <text evidence="14">The sequence shown here is derived from an EMBL/GenBank/DDBJ whole genome shotgun (WGS) entry which is preliminary data.</text>
</comment>
<evidence type="ECO:0000259" key="11">
    <source>
        <dbReference type="Pfam" id="PF02355"/>
    </source>
</evidence>
<dbReference type="Pfam" id="PF22599">
    <property type="entry name" value="SecDF_P1_head"/>
    <property type="match status" value="1"/>
</dbReference>
<feature type="domain" description="Protein export membrane protein SecD/SecF C-terminal" evidence="11">
    <location>
        <begin position="761"/>
        <end position="948"/>
    </location>
</feature>
<dbReference type="InterPro" id="IPR055344">
    <property type="entry name" value="SecD_SecF_C_bact"/>
</dbReference>
<evidence type="ECO:0000256" key="1">
    <source>
        <dbReference type="ARBA" id="ARBA00004651"/>
    </source>
</evidence>
<evidence type="ECO:0000256" key="5">
    <source>
        <dbReference type="ARBA" id="ARBA00022927"/>
    </source>
</evidence>
<gene>
    <name evidence="9" type="primary">secD</name>
    <name evidence="10" type="synonym">secF</name>
    <name evidence="14" type="ORF">BAZ10_13650</name>
</gene>
<dbReference type="InterPro" id="IPR005791">
    <property type="entry name" value="SecD"/>
</dbReference>
<keyword evidence="4 9" id="KW-0812">Transmembrane</keyword>
<feature type="transmembrane region" description="Helical" evidence="9">
    <location>
        <begin position="848"/>
        <end position="867"/>
    </location>
</feature>
<organism evidence="14 15">
    <name type="scientific">Elizabethkingia occulta</name>
    <dbReference type="NCBI Taxonomy" id="1867263"/>
    <lineage>
        <taxon>Bacteria</taxon>
        <taxon>Pseudomonadati</taxon>
        <taxon>Bacteroidota</taxon>
        <taxon>Flavobacteriia</taxon>
        <taxon>Flavobacteriales</taxon>
        <taxon>Weeksellaceae</taxon>
        <taxon>Elizabethkingia</taxon>
    </lineage>
</organism>
<evidence type="ECO:0000256" key="6">
    <source>
        <dbReference type="ARBA" id="ARBA00022989"/>
    </source>
</evidence>
<dbReference type="Pfam" id="PF07549">
    <property type="entry name" value="Sec_GG"/>
    <property type="match status" value="2"/>
</dbReference>
<feature type="transmembrane region" description="Helical" evidence="9">
    <location>
        <begin position="517"/>
        <end position="535"/>
    </location>
</feature>
<dbReference type="NCBIfam" id="TIGR00966">
    <property type="entry name" value="transloc_SecF"/>
    <property type="match status" value="1"/>
</dbReference>
<feature type="transmembrane region" description="Helical" evidence="9">
    <location>
        <begin position="488"/>
        <end position="505"/>
    </location>
</feature>
<evidence type="ECO:0000256" key="8">
    <source>
        <dbReference type="ARBA" id="ARBA00023136"/>
    </source>
</evidence>
<feature type="transmembrane region" description="Helical" evidence="9">
    <location>
        <begin position="461"/>
        <end position="481"/>
    </location>
</feature>
<dbReference type="HAMAP" id="MF_01463_B">
    <property type="entry name" value="SecD_B"/>
    <property type="match status" value="1"/>
</dbReference>
<dbReference type="GO" id="GO:0043952">
    <property type="term" value="P:protein transport by the Sec complex"/>
    <property type="evidence" value="ECO:0007669"/>
    <property type="project" value="UniProtKB-UniRule"/>
</dbReference>
<dbReference type="InterPro" id="IPR022813">
    <property type="entry name" value="SecD/SecF_arch_bac"/>
</dbReference>
<feature type="transmembrane region" description="Helical" evidence="9">
    <location>
        <begin position="7"/>
        <end position="27"/>
    </location>
</feature>
<dbReference type="InterPro" id="IPR005665">
    <property type="entry name" value="SecF_bac"/>
</dbReference>
<feature type="transmembrane region" description="Helical" evidence="9">
    <location>
        <begin position="922"/>
        <end position="946"/>
    </location>
</feature>
<feature type="transmembrane region" description="Helical" evidence="9">
    <location>
        <begin position="784"/>
        <end position="805"/>
    </location>
</feature>
<feature type="domain" description="Protein translocase subunit SecDF P1" evidence="12">
    <location>
        <begin position="186"/>
        <end position="243"/>
    </location>
</feature>
<feature type="transmembrane region" description="Helical" evidence="9">
    <location>
        <begin position="587"/>
        <end position="611"/>
    </location>
</feature>
<comment type="subunit">
    <text evidence="10">Forms a complex with SecD. Part of the essential Sec protein translocation apparatus which comprises SecA, SecYEG and auxiliary proteins SecDF. Other proteins may also be involved.</text>
</comment>
<evidence type="ECO:0000256" key="2">
    <source>
        <dbReference type="ARBA" id="ARBA00022448"/>
    </source>
</evidence>
<keyword evidence="2 9" id="KW-0813">Transport</keyword>
<feature type="transmembrane region" description="Helical" evidence="9">
    <location>
        <begin position="556"/>
        <end position="581"/>
    </location>
</feature>
<dbReference type="PANTHER" id="PTHR30081:SF1">
    <property type="entry name" value="PROTEIN TRANSLOCASE SUBUNIT SECD"/>
    <property type="match status" value="1"/>
</dbReference>
<dbReference type="Proteomes" id="UP000190813">
    <property type="component" value="Unassembled WGS sequence"/>
</dbReference>
<comment type="function">
    <text evidence="9">Part of the Sec protein translocase complex. Interacts with the SecYEG preprotein conducting channel. SecDF uses the proton motive force (PMF) to complete protein translocation after the ATP-dependent function of SecA.</text>
</comment>
<dbReference type="AlphaFoldDB" id="A0A1T3MVA8"/>
<evidence type="ECO:0000256" key="3">
    <source>
        <dbReference type="ARBA" id="ARBA00022475"/>
    </source>
</evidence>
<dbReference type="InterPro" id="IPR022646">
    <property type="entry name" value="SecD/SecF_CS"/>
</dbReference>
<comment type="subunit">
    <text evidence="9">Forms a complex with SecF. Part of the essential Sec protein translocation apparatus which comprises SecA, SecYEG and auxiliary proteins SecDF. Other proteins may also be involved.</text>
</comment>
<dbReference type="GO" id="GO:0015450">
    <property type="term" value="F:protein-transporting ATPase activity"/>
    <property type="evidence" value="ECO:0007669"/>
    <property type="project" value="InterPro"/>
</dbReference>
<dbReference type="NCBIfam" id="TIGR01129">
    <property type="entry name" value="secD"/>
    <property type="match status" value="1"/>
</dbReference>
<dbReference type="InterPro" id="IPR054384">
    <property type="entry name" value="SecDF_P1_head"/>
</dbReference>
<evidence type="ECO:0000313" key="14">
    <source>
        <dbReference type="EMBL" id="OPC68220.1"/>
    </source>
</evidence>
<evidence type="ECO:0000256" key="7">
    <source>
        <dbReference type="ARBA" id="ARBA00023010"/>
    </source>
</evidence>
<dbReference type="GO" id="GO:0006605">
    <property type="term" value="P:protein targeting"/>
    <property type="evidence" value="ECO:0007669"/>
    <property type="project" value="UniProtKB-UniRule"/>
</dbReference>
<feature type="domain" description="Protein export membrane protein SecD/SecF C-terminal" evidence="11">
    <location>
        <begin position="443"/>
        <end position="609"/>
    </location>
</feature>
<keyword evidence="3 9" id="KW-1003">Cell membrane</keyword>
<comment type="subcellular location">
    <subcellularLocation>
        <location evidence="1 9">Cell membrane</location>
        <topology evidence="1 9">Multi-pass membrane protein</topology>
    </subcellularLocation>
</comment>
<keyword evidence="8 9" id="KW-0472">Membrane</keyword>
<comment type="similarity">
    <text evidence="10">Belongs to the SecD/SecF family. SecF subfamily.</text>
</comment>
<dbReference type="GO" id="GO:0005886">
    <property type="term" value="C:plasma membrane"/>
    <property type="evidence" value="ECO:0007669"/>
    <property type="project" value="UniProtKB-SubCell"/>
</dbReference>
<dbReference type="InterPro" id="IPR048634">
    <property type="entry name" value="SecD_SecF_C"/>
</dbReference>
<feature type="transmembrane region" description="Helical" evidence="9">
    <location>
        <begin position="898"/>
        <end position="916"/>
    </location>
</feature>
<dbReference type="InterPro" id="IPR048631">
    <property type="entry name" value="SecD_1st"/>
</dbReference>
<evidence type="ECO:0000256" key="9">
    <source>
        <dbReference type="HAMAP-Rule" id="MF_01463"/>
    </source>
</evidence>
<dbReference type="SUPFAM" id="SSF82866">
    <property type="entry name" value="Multidrug efflux transporter AcrB transmembrane domain"/>
    <property type="match status" value="2"/>
</dbReference>
<feature type="transmembrane region" description="Helical" evidence="9">
    <location>
        <begin position="812"/>
        <end position="836"/>
    </location>
</feature>
<dbReference type="InterPro" id="IPR022645">
    <property type="entry name" value="SecD/SecF_bac"/>
</dbReference>